<dbReference type="Proteomes" id="UP000295341">
    <property type="component" value="Unassembled WGS sequence"/>
</dbReference>
<dbReference type="GO" id="GO:0070967">
    <property type="term" value="F:coenzyme F420 binding"/>
    <property type="evidence" value="ECO:0007669"/>
    <property type="project" value="TreeGrafter"/>
</dbReference>
<dbReference type="GO" id="GO:0016491">
    <property type="term" value="F:oxidoreductase activity"/>
    <property type="evidence" value="ECO:0007669"/>
    <property type="project" value="InterPro"/>
</dbReference>
<accession>A0A4R7PCI0</accession>
<dbReference type="InterPro" id="IPR004378">
    <property type="entry name" value="F420H2_quin_Rdtase"/>
</dbReference>
<dbReference type="EMBL" id="SOBT01000008">
    <property type="protein sequence ID" value="TDU31793.1"/>
    <property type="molecule type" value="Genomic_DNA"/>
</dbReference>
<dbReference type="NCBIfam" id="TIGR00026">
    <property type="entry name" value="hi_GC_TIGR00026"/>
    <property type="match status" value="1"/>
</dbReference>
<dbReference type="Gene3D" id="2.30.110.10">
    <property type="entry name" value="Electron Transport, Fmn-binding Protein, Chain A"/>
    <property type="match status" value="1"/>
</dbReference>
<sequence length="164" mass="18780">MSDERKPEPPILTEFHEKAKQHVVPDWIVQHLEEYDRDPEAAHYWDGSAFGGHQKTPTLLLTTRGRKTGRLITMPLIYGEDGANYVIVGSKGGAPQNPAWVFNLEADPKVQVQVVRDRFDAVARIAGGEERKRLWEMMVGVYPPYRDYQKRTEREIPVVVLTRA</sequence>
<dbReference type="AlphaFoldDB" id="A0A4R7PCI0"/>
<reference evidence="3 4" key="1">
    <citation type="submission" date="2019-03" db="EMBL/GenBank/DDBJ databases">
        <title>Genomic Encyclopedia of Type Strains, Phase IV (KMG-IV): sequencing the most valuable type-strain genomes for metagenomic binning, comparative biology and taxonomic classification.</title>
        <authorList>
            <person name="Goeker M."/>
        </authorList>
    </citation>
    <scope>NUCLEOTIDE SEQUENCE [LARGE SCALE GENOMIC DNA]</scope>
    <source>
        <strain evidence="3 4">DSM 26377</strain>
    </source>
</reference>
<proteinExistence type="inferred from homology"/>
<evidence type="ECO:0000313" key="3">
    <source>
        <dbReference type="EMBL" id="TDU31793.1"/>
    </source>
</evidence>
<keyword evidence="4" id="KW-1185">Reference proteome</keyword>
<dbReference type="GO" id="GO:0005886">
    <property type="term" value="C:plasma membrane"/>
    <property type="evidence" value="ECO:0007669"/>
    <property type="project" value="TreeGrafter"/>
</dbReference>
<dbReference type="SUPFAM" id="SSF50475">
    <property type="entry name" value="FMN-binding split barrel"/>
    <property type="match status" value="1"/>
</dbReference>
<evidence type="ECO:0000313" key="4">
    <source>
        <dbReference type="Proteomes" id="UP000295341"/>
    </source>
</evidence>
<dbReference type="PANTHER" id="PTHR39428">
    <property type="entry name" value="F420H(2)-DEPENDENT QUINONE REDUCTASE RV1261C"/>
    <property type="match status" value="1"/>
</dbReference>
<dbReference type="Pfam" id="PF04075">
    <property type="entry name" value="F420H2_quin_red"/>
    <property type="match status" value="1"/>
</dbReference>
<organism evidence="3 4">
    <name type="scientific">Panacagrimonas perspica</name>
    <dbReference type="NCBI Taxonomy" id="381431"/>
    <lineage>
        <taxon>Bacteria</taxon>
        <taxon>Pseudomonadati</taxon>
        <taxon>Pseudomonadota</taxon>
        <taxon>Gammaproteobacteria</taxon>
        <taxon>Nevskiales</taxon>
        <taxon>Nevskiaceae</taxon>
        <taxon>Panacagrimonas</taxon>
    </lineage>
</organism>
<comment type="similarity">
    <text evidence="1">Belongs to the F420H(2)-dependent quinone reductase family.</text>
</comment>
<evidence type="ECO:0000256" key="1">
    <source>
        <dbReference type="ARBA" id="ARBA00008710"/>
    </source>
</evidence>
<name>A0A4R7PCI0_9GAMM</name>
<comment type="catalytic activity">
    <reaction evidence="2">
        <text>oxidized coenzyme F420-(gamma-L-Glu)(n) + a quinol + H(+) = reduced coenzyme F420-(gamma-L-Glu)(n) + a quinone</text>
        <dbReference type="Rhea" id="RHEA:39663"/>
        <dbReference type="Rhea" id="RHEA-COMP:12939"/>
        <dbReference type="Rhea" id="RHEA-COMP:14378"/>
        <dbReference type="ChEBI" id="CHEBI:15378"/>
        <dbReference type="ChEBI" id="CHEBI:24646"/>
        <dbReference type="ChEBI" id="CHEBI:132124"/>
        <dbReference type="ChEBI" id="CHEBI:133980"/>
        <dbReference type="ChEBI" id="CHEBI:139511"/>
    </reaction>
</comment>
<dbReference type="OrthoDB" id="9179360at2"/>
<evidence type="ECO:0000256" key="2">
    <source>
        <dbReference type="ARBA" id="ARBA00049106"/>
    </source>
</evidence>
<protein>
    <submittedName>
        <fullName evidence="3">Deazaflavin-dependent oxidoreductase (Nitroreductase family)</fullName>
    </submittedName>
</protein>
<dbReference type="PANTHER" id="PTHR39428:SF1">
    <property type="entry name" value="F420H(2)-DEPENDENT QUINONE REDUCTASE RV1261C"/>
    <property type="match status" value="1"/>
</dbReference>
<dbReference type="RefSeq" id="WP_133880353.1">
    <property type="nucleotide sequence ID" value="NZ_MWIN01000012.1"/>
</dbReference>
<comment type="caution">
    <text evidence="3">The sequence shown here is derived from an EMBL/GenBank/DDBJ whole genome shotgun (WGS) entry which is preliminary data.</text>
</comment>
<dbReference type="InterPro" id="IPR012349">
    <property type="entry name" value="Split_barrel_FMN-bd"/>
</dbReference>
<gene>
    <name evidence="3" type="ORF">DFR24_1175</name>
</gene>